<dbReference type="EMBL" id="HAGN01000060">
    <property type="protein sequence ID" value="SMD29482.1"/>
    <property type="molecule type" value="Transcribed_RNA"/>
</dbReference>
<dbReference type="Pfam" id="PF06607">
    <property type="entry name" value="Prokineticin"/>
    <property type="match status" value="1"/>
</dbReference>
<accession>A0A482Z9F7</accession>
<evidence type="ECO:0000256" key="2">
    <source>
        <dbReference type="ARBA" id="ARBA00022525"/>
    </source>
</evidence>
<evidence type="ECO:0000256" key="4">
    <source>
        <dbReference type="SAM" id="SignalP"/>
    </source>
</evidence>
<feature type="domain" description="Prokineticin" evidence="5">
    <location>
        <begin position="7"/>
        <end position="85"/>
    </location>
</feature>
<dbReference type="GO" id="GO:0005576">
    <property type="term" value="C:extracellular region"/>
    <property type="evidence" value="ECO:0007669"/>
    <property type="project" value="UniProtKB-SubCell"/>
</dbReference>
<keyword evidence="2" id="KW-0964">Secreted</keyword>
<reference evidence="6" key="2">
    <citation type="submission" date="2019-04" db="EMBL/GenBank/DDBJ databases">
        <title>Unravelling the molecular evolution of spider venoms.</title>
        <authorList>
            <person name="Pineda S."/>
        </authorList>
    </citation>
    <scope>NUCLEOTIDE SEQUENCE</scope>
</reference>
<dbReference type="AlphaFoldDB" id="A0A482Z9F7"/>
<comment type="subcellular location">
    <subcellularLocation>
        <location evidence="1">Secreted</location>
    </subcellularLocation>
</comment>
<name>A0A482Z9F7_CORTR</name>
<dbReference type="EMBL" id="HAGN01000066">
    <property type="protein sequence ID" value="SMD29488.1"/>
    <property type="molecule type" value="Transcribed_RNA"/>
</dbReference>
<protein>
    <submittedName>
        <fullName evidence="6">U11-Theraphotoxin-Ct1a_1</fullName>
    </submittedName>
</protein>
<evidence type="ECO:0000313" key="6">
    <source>
        <dbReference type="EMBL" id="SMD29488.1"/>
    </source>
</evidence>
<feature type="chain" id="PRO_5033828142" evidence="4">
    <location>
        <begin position="23"/>
        <end position="89"/>
    </location>
</feature>
<keyword evidence="3" id="KW-1015">Disulfide bond</keyword>
<feature type="signal peptide" evidence="4">
    <location>
        <begin position="1"/>
        <end position="22"/>
    </location>
</feature>
<dbReference type="Gene3D" id="2.10.80.10">
    <property type="entry name" value="Lipase, subunit A"/>
    <property type="match status" value="1"/>
</dbReference>
<keyword evidence="4" id="KW-0732">Signal</keyword>
<evidence type="ECO:0000256" key="1">
    <source>
        <dbReference type="ARBA" id="ARBA00004613"/>
    </source>
</evidence>
<dbReference type="InterPro" id="IPR023569">
    <property type="entry name" value="Prokineticin_domain"/>
</dbReference>
<evidence type="ECO:0000256" key="3">
    <source>
        <dbReference type="ARBA" id="ARBA00023157"/>
    </source>
</evidence>
<reference evidence="6" key="1">
    <citation type="submission" date="2017-03" db="EMBL/GenBank/DDBJ databases">
        <authorList>
            <person name="QRISCLOUD D."/>
        </authorList>
    </citation>
    <scope>NUCLEOTIDE SEQUENCE</scope>
</reference>
<sequence length="89" mass="9704">MGLKLAILISLLVLQGVFYVSCKECKSPDDCKPDECCAVGMMRFSIPGCLPKRKRNENCRVGNTPNEKGIFSSVCPCVDGLSCIRGKCK</sequence>
<organism evidence="6">
    <name type="scientific">Coremiocnemis tropix</name>
    <name type="common">Australian tarantula spider</name>
    <dbReference type="NCBI Taxonomy" id="1904443"/>
    <lineage>
        <taxon>Eukaryota</taxon>
        <taxon>Metazoa</taxon>
        <taxon>Ecdysozoa</taxon>
        <taxon>Arthropoda</taxon>
        <taxon>Chelicerata</taxon>
        <taxon>Arachnida</taxon>
        <taxon>Araneae</taxon>
        <taxon>Mygalomorphae</taxon>
        <taxon>Avicularoidea</taxon>
        <taxon>Theraphosidae</taxon>
        <taxon>Coremiocnemis</taxon>
    </lineage>
</organism>
<evidence type="ECO:0000259" key="5">
    <source>
        <dbReference type="Pfam" id="PF06607"/>
    </source>
</evidence>
<proteinExistence type="predicted"/>